<keyword evidence="5" id="KW-1185">Reference proteome</keyword>
<protein>
    <recommendedName>
        <fullName evidence="3">AMP-binding enzyme C-terminal domain-containing protein</fullName>
    </recommendedName>
</protein>
<comment type="caution">
    <text evidence="4">The sequence shown here is derived from an EMBL/GenBank/DDBJ whole genome shotgun (WGS) entry which is preliminary data.</text>
</comment>
<feature type="domain" description="AMP-binding enzyme C-terminal" evidence="3">
    <location>
        <begin position="13"/>
        <end position="91"/>
    </location>
</feature>
<evidence type="ECO:0000313" key="4">
    <source>
        <dbReference type="EMBL" id="CAK0837569.1"/>
    </source>
</evidence>
<gene>
    <name evidence="4" type="ORF">PCOR1329_LOCUS33716</name>
</gene>
<dbReference type="InterPro" id="IPR025110">
    <property type="entry name" value="AMP-bd_C"/>
</dbReference>
<evidence type="ECO:0000256" key="2">
    <source>
        <dbReference type="ARBA" id="ARBA00022598"/>
    </source>
</evidence>
<dbReference type="Proteomes" id="UP001189429">
    <property type="component" value="Unassembled WGS sequence"/>
</dbReference>
<proteinExistence type="inferred from homology"/>
<dbReference type="EMBL" id="CAUYUJ010014161">
    <property type="protein sequence ID" value="CAK0837569.1"/>
    <property type="molecule type" value="Genomic_DNA"/>
</dbReference>
<evidence type="ECO:0000313" key="5">
    <source>
        <dbReference type="Proteomes" id="UP001189429"/>
    </source>
</evidence>
<dbReference type="Gene3D" id="3.30.300.30">
    <property type="match status" value="1"/>
</dbReference>
<keyword evidence="2" id="KW-0436">Ligase</keyword>
<organism evidence="4 5">
    <name type="scientific">Prorocentrum cordatum</name>
    <dbReference type="NCBI Taxonomy" id="2364126"/>
    <lineage>
        <taxon>Eukaryota</taxon>
        <taxon>Sar</taxon>
        <taxon>Alveolata</taxon>
        <taxon>Dinophyceae</taxon>
        <taxon>Prorocentrales</taxon>
        <taxon>Prorocentraceae</taxon>
        <taxon>Prorocentrum</taxon>
    </lineage>
</organism>
<dbReference type="SUPFAM" id="SSF56801">
    <property type="entry name" value="Acetyl-CoA synthetase-like"/>
    <property type="match status" value="1"/>
</dbReference>
<comment type="similarity">
    <text evidence="1">Belongs to the ATP-dependent AMP-binding enzyme family.</text>
</comment>
<evidence type="ECO:0000256" key="1">
    <source>
        <dbReference type="ARBA" id="ARBA00006432"/>
    </source>
</evidence>
<accession>A0ABN9SY84</accession>
<evidence type="ECO:0000259" key="3">
    <source>
        <dbReference type="Pfam" id="PF13193"/>
    </source>
</evidence>
<dbReference type="PANTHER" id="PTHR43201:SF5">
    <property type="entry name" value="MEDIUM-CHAIN ACYL-COA LIGASE ACSF2, MITOCHONDRIAL"/>
    <property type="match status" value="1"/>
</dbReference>
<dbReference type="InterPro" id="IPR045851">
    <property type="entry name" value="AMP-bd_C_sf"/>
</dbReference>
<name>A0ABN9SY84_9DINO</name>
<dbReference type="PANTHER" id="PTHR43201">
    <property type="entry name" value="ACYL-COA SYNTHETASE"/>
    <property type="match status" value="1"/>
</dbReference>
<dbReference type="Pfam" id="PF13193">
    <property type="entry name" value="AMP-binding_C"/>
    <property type="match status" value="1"/>
</dbReference>
<sequence length="109" mass="12170">MIVSGGVNIYPIETEELMHGNRMIEDVAVFGVPDSECGERAHACVKLVYGASETAKSILDWCDGKIAKYKLPREADVSFRADDFPRSDAGKLRKKELKQMIVNRPKSKL</sequence>
<reference evidence="4" key="1">
    <citation type="submission" date="2023-10" db="EMBL/GenBank/DDBJ databases">
        <authorList>
            <person name="Chen Y."/>
            <person name="Shah S."/>
            <person name="Dougan E. K."/>
            <person name="Thang M."/>
            <person name="Chan C."/>
        </authorList>
    </citation>
    <scope>NUCLEOTIDE SEQUENCE [LARGE SCALE GENOMIC DNA]</scope>
</reference>